<dbReference type="Gene3D" id="1.20.272.10">
    <property type="match status" value="1"/>
</dbReference>
<dbReference type="InterPro" id="IPR010372">
    <property type="entry name" value="DNA_pol3_delta_N"/>
</dbReference>
<dbReference type="PANTHER" id="PTHR34388:SF1">
    <property type="entry name" value="DNA POLYMERASE III SUBUNIT DELTA"/>
    <property type="match status" value="1"/>
</dbReference>
<dbReference type="PANTHER" id="PTHR34388">
    <property type="entry name" value="DNA POLYMERASE III SUBUNIT DELTA"/>
    <property type="match status" value="1"/>
</dbReference>
<evidence type="ECO:0000313" key="12">
    <source>
        <dbReference type="Proteomes" id="UP000190814"/>
    </source>
</evidence>
<dbReference type="Proteomes" id="UP000190814">
    <property type="component" value="Unassembled WGS sequence"/>
</dbReference>
<dbReference type="Gene3D" id="3.40.50.300">
    <property type="entry name" value="P-loop containing nucleotide triphosphate hydrolases"/>
    <property type="match status" value="1"/>
</dbReference>
<name>A0A1T4VMX7_9FIRM</name>
<dbReference type="GO" id="GO:0003677">
    <property type="term" value="F:DNA binding"/>
    <property type="evidence" value="ECO:0007669"/>
    <property type="project" value="InterPro"/>
</dbReference>
<proteinExistence type="inferred from homology"/>
<feature type="domain" description="DNA polymerase III delta subunit-like C-terminal" evidence="10">
    <location>
        <begin position="210"/>
        <end position="328"/>
    </location>
</feature>
<sequence>MDLGLFMKNINNDIKDKKFKSVYLLYGEEGYLVKLYKDKLIEAITSGDPMNTMKYEGDKIDIISLIDDINTAPFFADHRLILVENTNLFKKANDDLVEAIGNVPEQNVVVFVEKEVDKRGKLFKQIKSKGYPCELNYLSESDLFNWTLKQINGQNKKISKDTLNLFLSKTDGDMYMVSNEIAKLVAYVGDREVIESSDVEVLCQAPVVGKIFDMTDAMSVKNKKKTMELYYDLIAAKEAPAYILTMLIRQFDLLLTTKELADRGYGVETISKEMKIHSFVIKKCFNQSKNFDGKTLKLAYKASVKMMEKIRSGLMDEKVGVEMLLMKYSG</sequence>
<dbReference type="Pfam" id="PF21694">
    <property type="entry name" value="DNA_pol3_delta_C"/>
    <property type="match status" value="1"/>
</dbReference>
<dbReference type="SUPFAM" id="SSF48019">
    <property type="entry name" value="post-AAA+ oligomerization domain-like"/>
    <property type="match status" value="1"/>
</dbReference>
<reference evidence="11 12" key="1">
    <citation type="submission" date="2017-02" db="EMBL/GenBank/DDBJ databases">
        <authorList>
            <person name="Peterson S.W."/>
        </authorList>
    </citation>
    <scope>NUCLEOTIDE SEQUENCE [LARGE SCALE GENOMIC DNA]</scope>
    <source>
        <strain evidence="11 12">ATCC 35992</strain>
    </source>
</reference>
<dbReference type="GO" id="GO:0003887">
    <property type="term" value="F:DNA-directed DNA polymerase activity"/>
    <property type="evidence" value="ECO:0007669"/>
    <property type="project" value="UniProtKB-KW"/>
</dbReference>
<feature type="domain" description="DNA polymerase III delta N-terminal" evidence="9">
    <location>
        <begin position="23"/>
        <end position="129"/>
    </location>
</feature>
<keyword evidence="12" id="KW-1185">Reference proteome</keyword>
<evidence type="ECO:0000256" key="2">
    <source>
        <dbReference type="ARBA" id="ARBA00017703"/>
    </source>
</evidence>
<accession>A0A1T4VMX7</accession>
<evidence type="ECO:0000259" key="9">
    <source>
        <dbReference type="Pfam" id="PF06144"/>
    </source>
</evidence>
<keyword evidence="5" id="KW-0235">DNA replication</keyword>
<evidence type="ECO:0000256" key="6">
    <source>
        <dbReference type="ARBA" id="ARBA00022932"/>
    </source>
</evidence>
<dbReference type="AlphaFoldDB" id="A0A1T4VMX7"/>
<evidence type="ECO:0000256" key="5">
    <source>
        <dbReference type="ARBA" id="ARBA00022705"/>
    </source>
</evidence>
<comment type="catalytic activity">
    <reaction evidence="8">
        <text>DNA(n) + a 2'-deoxyribonucleoside 5'-triphosphate = DNA(n+1) + diphosphate</text>
        <dbReference type="Rhea" id="RHEA:22508"/>
        <dbReference type="Rhea" id="RHEA-COMP:17339"/>
        <dbReference type="Rhea" id="RHEA-COMP:17340"/>
        <dbReference type="ChEBI" id="CHEBI:33019"/>
        <dbReference type="ChEBI" id="CHEBI:61560"/>
        <dbReference type="ChEBI" id="CHEBI:173112"/>
        <dbReference type="EC" id="2.7.7.7"/>
    </reaction>
</comment>
<keyword evidence="4" id="KW-0548">Nucleotidyltransferase</keyword>
<dbReference type="GO" id="GO:0006261">
    <property type="term" value="P:DNA-templated DNA replication"/>
    <property type="evidence" value="ECO:0007669"/>
    <property type="project" value="TreeGrafter"/>
</dbReference>
<dbReference type="NCBIfam" id="TIGR01128">
    <property type="entry name" value="holA"/>
    <property type="match status" value="1"/>
</dbReference>
<dbReference type="InterPro" id="IPR048466">
    <property type="entry name" value="DNA_pol3_delta-like_C"/>
</dbReference>
<dbReference type="EC" id="2.7.7.7" evidence="1"/>
<evidence type="ECO:0000256" key="1">
    <source>
        <dbReference type="ARBA" id="ARBA00012417"/>
    </source>
</evidence>
<comment type="similarity">
    <text evidence="7">Belongs to the DNA polymerase HolA subunit family.</text>
</comment>
<evidence type="ECO:0000256" key="7">
    <source>
        <dbReference type="ARBA" id="ARBA00034754"/>
    </source>
</evidence>
<dbReference type="Gene3D" id="1.10.8.60">
    <property type="match status" value="1"/>
</dbReference>
<dbReference type="InterPro" id="IPR008921">
    <property type="entry name" value="DNA_pol3_clamp-load_cplx_C"/>
</dbReference>
<dbReference type="EMBL" id="FUXZ01000007">
    <property type="protein sequence ID" value="SKA66320.1"/>
    <property type="molecule type" value="Genomic_DNA"/>
</dbReference>
<dbReference type="InterPro" id="IPR027417">
    <property type="entry name" value="P-loop_NTPase"/>
</dbReference>
<protein>
    <recommendedName>
        <fullName evidence="2">DNA polymerase III subunit delta</fullName>
        <ecNumber evidence="1">2.7.7.7</ecNumber>
    </recommendedName>
</protein>
<keyword evidence="3" id="KW-0808">Transferase</keyword>
<dbReference type="Pfam" id="PF06144">
    <property type="entry name" value="DNA_pol3_delta"/>
    <property type="match status" value="1"/>
</dbReference>
<dbReference type="STRING" id="39495.SAMN02745111_01282"/>
<dbReference type="SUPFAM" id="SSF52540">
    <property type="entry name" value="P-loop containing nucleoside triphosphate hydrolases"/>
    <property type="match status" value="1"/>
</dbReference>
<dbReference type="InterPro" id="IPR005790">
    <property type="entry name" value="DNA_polIII_delta"/>
</dbReference>
<evidence type="ECO:0000256" key="3">
    <source>
        <dbReference type="ARBA" id="ARBA00022679"/>
    </source>
</evidence>
<evidence type="ECO:0000256" key="8">
    <source>
        <dbReference type="ARBA" id="ARBA00049244"/>
    </source>
</evidence>
<evidence type="ECO:0000259" key="10">
    <source>
        <dbReference type="Pfam" id="PF21694"/>
    </source>
</evidence>
<gene>
    <name evidence="11" type="ORF">SAMN02745111_01282</name>
</gene>
<dbReference type="GO" id="GO:0009360">
    <property type="term" value="C:DNA polymerase III complex"/>
    <property type="evidence" value="ECO:0007669"/>
    <property type="project" value="InterPro"/>
</dbReference>
<evidence type="ECO:0000256" key="4">
    <source>
        <dbReference type="ARBA" id="ARBA00022695"/>
    </source>
</evidence>
<evidence type="ECO:0000313" key="11">
    <source>
        <dbReference type="EMBL" id="SKA66320.1"/>
    </source>
</evidence>
<organism evidence="11 12">
    <name type="scientific">Eubacterium uniforme</name>
    <dbReference type="NCBI Taxonomy" id="39495"/>
    <lineage>
        <taxon>Bacteria</taxon>
        <taxon>Bacillati</taxon>
        <taxon>Bacillota</taxon>
        <taxon>Clostridia</taxon>
        <taxon>Eubacteriales</taxon>
        <taxon>Eubacteriaceae</taxon>
        <taxon>Eubacterium</taxon>
    </lineage>
</organism>
<keyword evidence="6" id="KW-0239">DNA-directed DNA polymerase</keyword>